<evidence type="ECO:0000313" key="1">
    <source>
        <dbReference type="EMBL" id="RXN05558.1"/>
    </source>
</evidence>
<evidence type="ECO:0000313" key="3">
    <source>
        <dbReference type="Proteomes" id="UP000290572"/>
    </source>
</evidence>
<organism evidence="1 3">
    <name type="scientific">Labeo rohita</name>
    <name type="common">Indian major carp</name>
    <name type="synonym">Cyprinus rohita</name>
    <dbReference type="NCBI Taxonomy" id="84645"/>
    <lineage>
        <taxon>Eukaryota</taxon>
        <taxon>Metazoa</taxon>
        <taxon>Chordata</taxon>
        <taxon>Craniata</taxon>
        <taxon>Vertebrata</taxon>
        <taxon>Euteleostomi</taxon>
        <taxon>Actinopterygii</taxon>
        <taxon>Neopterygii</taxon>
        <taxon>Teleostei</taxon>
        <taxon>Ostariophysi</taxon>
        <taxon>Cypriniformes</taxon>
        <taxon>Cyprinidae</taxon>
        <taxon>Labeoninae</taxon>
        <taxon>Labeonini</taxon>
        <taxon>Labeo</taxon>
    </lineage>
</organism>
<name>A0A498LBK5_LABRO</name>
<sequence length="198" mass="22927">MDWTLKQAPELRRRERVSLEPLNLGNRLEPYFSIACEDEAMMWRNVGHLGRNNSRQHHFQELKRFGLSPGRLQLNLPLLHKCLGSKELEGNGFIEFNKVNLPKPSPCVASRRTCAQNPEWRWFWQEFNILPAWDVFLEADSCQLGSGNRNKPMQFCLLGSLAGSVCQLLDSYNFSGRSEKLALRKHFEEQVSQTQSCF</sequence>
<dbReference type="AlphaFoldDB" id="A0A498LBK5"/>
<dbReference type="Proteomes" id="UP000290572">
    <property type="component" value="Unassembled WGS sequence"/>
</dbReference>
<keyword evidence="3" id="KW-1185">Reference proteome</keyword>
<protein>
    <submittedName>
        <fullName evidence="1">Uncharacterized protein</fullName>
    </submittedName>
</protein>
<proteinExistence type="predicted"/>
<comment type="caution">
    <text evidence="1">The sequence shown here is derived from an EMBL/GenBank/DDBJ whole genome shotgun (WGS) entry which is preliminary data.</text>
</comment>
<accession>A0A498LBK5</accession>
<gene>
    <name evidence="2" type="ORF">ROHU_028596</name>
    <name evidence="1" type="ORF">ROHU_033301</name>
</gene>
<dbReference type="EMBL" id="QBIY01013398">
    <property type="protein sequence ID" value="RXN05558.1"/>
    <property type="molecule type" value="Genomic_DNA"/>
</dbReference>
<evidence type="ECO:0000313" key="2">
    <source>
        <dbReference type="EMBL" id="RXN14583.1"/>
    </source>
</evidence>
<reference evidence="1 3" key="1">
    <citation type="submission" date="2018-03" db="EMBL/GenBank/DDBJ databases">
        <title>Draft genome sequence of Rohu Carp (Labeo rohita).</title>
        <authorList>
            <person name="Das P."/>
            <person name="Kushwaha B."/>
            <person name="Joshi C.G."/>
            <person name="Kumar D."/>
            <person name="Nagpure N.S."/>
            <person name="Sahoo L."/>
            <person name="Das S.P."/>
            <person name="Bit A."/>
            <person name="Patnaik S."/>
            <person name="Meher P.K."/>
            <person name="Jayasankar P."/>
            <person name="Koringa P.G."/>
            <person name="Patel N.V."/>
            <person name="Hinsu A.T."/>
            <person name="Kumar R."/>
            <person name="Pandey M."/>
            <person name="Agarwal S."/>
            <person name="Srivastava S."/>
            <person name="Singh M."/>
            <person name="Iquebal M.A."/>
            <person name="Jaiswal S."/>
            <person name="Angadi U.B."/>
            <person name="Kumar N."/>
            <person name="Raza M."/>
            <person name="Shah T.M."/>
            <person name="Rai A."/>
            <person name="Jena J.K."/>
        </authorList>
    </citation>
    <scope>NUCLEOTIDE SEQUENCE [LARGE SCALE GENOMIC DNA]</scope>
    <source>
        <strain evidence="1">DASCIFA01</strain>
        <tissue evidence="1">Testis</tissue>
    </source>
</reference>
<dbReference type="EMBL" id="QBIY01012899">
    <property type="protein sequence ID" value="RXN14583.1"/>
    <property type="molecule type" value="Genomic_DNA"/>
</dbReference>